<dbReference type="GO" id="GO:0004585">
    <property type="term" value="F:ornithine carbamoyltransferase activity"/>
    <property type="evidence" value="ECO:0007669"/>
    <property type="project" value="UniProtKB-UniRule"/>
</dbReference>
<dbReference type="GO" id="GO:0016597">
    <property type="term" value="F:amino acid binding"/>
    <property type="evidence" value="ECO:0007669"/>
    <property type="project" value="InterPro"/>
</dbReference>
<feature type="binding site" evidence="6">
    <location>
        <begin position="236"/>
        <end position="237"/>
    </location>
    <ligand>
        <name>L-ornithine</name>
        <dbReference type="ChEBI" id="CHEBI:46911"/>
    </ligand>
</feature>
<dbReference type="PANTHER" id="PTHR45753">
    <property type="entry name" value="ORNITHINE CARBAMOYLTRANSFERASE, MITOCHONDRIAL"/>
    <property type="match status" value="1"/>
</dbReference>
<dbReference type="HAMAP" id="MF_01109">
    <property type="entry name" value="OTCase"/>
    <property type="match status" value="1"/>
</dbReference>
<feature type="binding site" evidence="6">
    <location>
        <position position="170"/>
    </location>
    <ligand>
        <name>L-ornithine</name>
        <dbReference type="ChEBI" id="CHEBI:46911"/>
    </ligand>
</feature>
<dbReference type="Pfam" id="PF00185">
    <property type="entry name" value="OTCace"/>
    <property type="match status" value="1"/>
</dbReference>
<dbReference type="Proteomes" id="UP000886812">
    <property type="component" value="Unassembled WGS sequence"/>
</dbReference>
<comment type="similarity">
    <text evidence="2 6">Belongs to the aspartate/ornithine carbamoyltransferase superfamily. OTCase family.</text>
</comment>
<dbReference type="InterPro" id="IPR002292">
    <property type="entry name" value="Orn/put_carbamltrans"/>
</dbReference>
<feature type="binding site" evidence="6">
    <location>
        <position position="102"/>
    </location>
    <ligand>
        <name>carbamoyl phosphate</name>
        <dbReference type="ChEBI" id="CHEBI:58228"/>
    </ligand>
</feature>
<feature type="domain" description="Aspartate/ornithine carbamoyltransferase Asp/Orn-binding" evidence="7">
    <location>
        <begin position="158"/>
        <end position="311"/>
    </location>
</feature>
<comment type="subcellular location">
    <subcellularLocation>
        <location evidence="6">Cytoplasm</location>
    </subcellularLocation>
</comment>
<protein>
    <recommendedName>
        <fullName evidence="3 6">Ornithine carbamoyltransferase</fullName>
        <shortName evidence="6">OTCase</shortName>
        <ecNumber evidence="3 6">2.1.3.3</ecNumber>
    </recommendedName>
</protein>
<dbReference type="Pfam" id="PF02729">
    <property type="entry name" value="OTCace_N"/>
    <property type="match status" value="1"/>
</dbReference>
<accession>A0A9D1T157</accession>
<dbReference type="SUPFAM" id="SSF53671">
    <property type="entry name" value="Aspartate/ornithine carbamoyltransferase"/>
    <property type="match status" value="1"/>
</dbReference>
<dbReference type="Gene3D" id="3.40.50.1370">
    <property type="entry name" value="Aspartate/ornithine carbamoyltransferase"/>
    <property type="match status" value="2"/>
</dbReference>
<keyword evidence="6" id="KW-0963">Cytoplasm</keyword>
<dbReference type="PROSITE" id="PS00097">
    <property type="entry name" value="CARBAMOYLTRANSFERASE"/>
    <property type="match status" value="1"/>
</dbReference>
<evidence type="ECO:0000313" key="10">
    <source>
        <dbReference type="Proteomes" id="UP000886812"/>
    </source>
</evidence>
<feature type="binding site" evidence="6">
    <location>
        <position position="300"/>
    </location>
    <ligand>
        <name>carbamoyl phosphate</name>
        <dbReference type="ChEBI" id="CHEBI:58228"/>
    </ligand>
</feature>
<dbReference type="PANTHER" id="PTHR45753:SF3">
    <property type="entry name" value="ORNITHINE TRANSCARBAMYLASE, MITOCHONDRIAL"/>
    <property type="match status" value="1"/>
</dbReference>
<comment type="pathway">
    <text evidence="1">Amino-acid biosynthesis; L-arginine biosynthesis; L-arginine from L-ornithine and carbamoyl phosphate: step 1/3.</text>
</comment>
<feature type="binding site" evidence="6">
    <location>
        <begin position="272"/>
        <end position="273"/>
    </location>
    <ligand>
        <name>carbamoyl phosphate</name>
        <dbReference type="ChEBI" id="CHEBI:58228"/>
    </ligand>
</feature>
<dbReference type="FunFam" id="3.40.50.1370:FF:000008">
    <property type="entry name" value="Ornithine carbamoyltransferase"/>
    <property type="match status" value="1"/>
</dbReference>
<evidence type="ECO:0000256" key="6">
    <source>
        <dbReference type="HAMAP-Rule" id="MF_01109"/>
    </source>
</evidence>
<proteinExistence type="inferred from homology"/>
<feature type="binding site" evidence="6">
    <location>
        <begin position="51"/>
        <end position="54"/>
    </location>
    <ligand>
        <name>carbamoyl phosphate</name>
        <dbReference type="ChEBI" id="CHEBI:58228"/>
    </ligand>
</feature>
<gene>
    <name evidence="9" type="primary">argF</name>
    <name evidence="9" type="ORF">IAC75_02850</name>
</gene>
<comment type="caution">
    <text evidence="9">The sequence shown here is derived from an EMBL/GenBank/DDBJ whole genome shotgun (WGS) entry which is preliminary data.</text>
</comment>
<dbReference type="AlphaFoldDB" id="A0A9D1T157"/>
<dbReference type="InterPro" id="IPR006130">
    <property type="entry name" value="Asp/Orn_carbamoylTrfase"/>
</dbReference>
<dbReference type="EC" id="2.1.3.3" evidence="3 6"/>
<dbReference type="NCBIfam" id="TIGR00658">
    <property type="entry name" value="orni_carb_tr"/>
    <property type="match status" value="1"/>
</dbReference>
<evidence type="ECO:0000256" key="4">
    <source>
        <dbReference type="ARBA" id="ARBA00022679"/>
    </source>
</evidence>
<feature type="binding site" evidence="6">
    <location>
        <position position="232"/>
    </location>
    <ligand>
        <name>L-ornithine</name>
        <dbReference type="ChEBI" id="CHEBI:46911"/>
    </ligand>
</feature>
<dbReference type="NCBIfam" id="NF001986">
    <property type="entry name" value="PRK00779.1"/>
    <property type="match status" value="1"/>
</dbReference>
<dbReference type="GO" id="GO:0005737">
    <property type="term" value="C:cytoplasm"/>
    <property type="evidence" value="ECO:0007669"/>
    <property type="project" value="UniProtKB-SubCell"/>
</dbReference>
<dbReference type="PRINTS" id="PR00100">
    <property type="entry name" value="AOTCASE"/>
</dbReference>
<reference evidence="9" key="2">
    <citation type="journal article" date="2021" name="PeerJ">
        <title>Extensive microbial diversity within the chicken gut microbiome revealed by metagenomics and culture.</title>
        <authorList>
            <person name="Gilroy R."/>
            <person name="Ravi A."/>
            <person name="Getino M."/>
            <person name="Pursley I."/>
            <person name="Horton D.L."/>
            <person name="Alikhan N.F."/>
            <person name="Baker D."/>
            <person name="Gharbi K."/>
            <person name="Hall N."/>
            <person name="Watson M."/>
            <person name="Adriaenssens E.M."/>
            <person name="Foster-Nyarko E."/>
            <person name="Jarju S."/>
            <person name="Secka A."/>
            <person name="Antonio M."/>
            <person name="Oren A."/>
            <person name="Chaudhuri R.R."/>
            <person name="La Ragione R."/>
            <person name="Hildebrand F."/>
            <person name="Pallen M.J."/>
        </authorList>
    </citation>
    <scope>NUCLEOTIDE SEQUENCE</scope>
    <source>
        <strain evidence="9">10669</strain>
    </source>
</reference>
<evidence type="ECO:0000256" key="2">
    <source>
        <dbReference type="ARBA" id="ARBA00007805"/>
    </source>
</evidence>
<dbReference type="GO" id="GO:0042450">
    <property type="term" value="P:L-arginine biosynthetic process via ornithine"/>
    <property type="evidence" value="ECO:0007669"/>
    <property type="project" value="UniProtKB-UniRule"/>
</dbReference>
<feature type="binding site" evidence="6">
    <location>
        <begin position="129"/>
        <end position="132"/>
    </location>
    <ligand>
        <name>carbamoyl phosphate</name>
        <dbReference type="ChEBI" id="CHEBI:58228"/>
    </ligand>
</feature>
<feature type="domain" description="Aspartate/ornithine carbamoyltransferase carbamoyl-P binding" evidence="8">
    <location>
        <begin position="2"/>
        <end position="142"/>
    </location>
</feature>
<dbReference type="InterPro" id="IPR006132">
    <property type="entry name" value="Asp/Orn_carbamoyltranf_P-bd"/>
</dbReference>
<dbReference type="EMBL" id="DVOG01000074">
    <property type="protein sequence ID" value="HIV04074.1"/>
    <property type="molecule type" value="Genomic_DNA"/>
</dbReference>
<dbReference type="PRINTS" id="PR00102">
    <property type="entry name" value="OTCASE"/>
</dbReference>
<dbReference type="InterPro" id="IPR006131">
    <property type="entry name" value="Asp_carbamoyltransf_Asp/Orn-bd"/>
</dbReference>
<comment type="catalytic activity">
    <reaction evidence="5 6">
        <text>carbamoyl phosphate + L-ornithine = L-citrulline + phosphate + H(+)</text>
        <dbReference type="Rhea" id="RHEA:19513"/>
        <dbReference type="ChEBI" id="CHEBI:15378"/>
        <dbReference type="ChEBI" id="CHEBI:43474"/>
        <dbReference type="ChEBI" id="CHEBI:46911"/>
        <dbReference type="ChEBI" id="CHEBI:57743"/>
        <dbReference type="ChEBI" id="CHEBI:58228"/>
        <dbReference type="EC" id="2.1.3.3"/>
    </reaction>
</comment>
<organism evidence="9 10">
    <name type="scientific">Candidatus Spyradosoma merdigallinarum</name>
    <dbReference type="NCBI Taxonomy" id="2840950"/>
    <lineage>
        <taxon>Bacteria</taxon>
        <taxon>Pseudomonadati</taxon>
        <taxon>Verrucomicrobiota</taxon>
        <taxon>Opitutia</taxon>
        <taxon>Opitutia incertae sedis</taxon>
        <taxon>Candidatus Spyradosoma</taxon>
    </lineage>
</organism>
<sequence length="318" mass="35392">MRHFLKETDLSVAEAAEVFELAAALKAGRGNAGAPAPLAGQSWGLLFFKKSTRTRVSFQVGVSELGGNPVMLNAEDMQLARGETPEDTAKVLSRYLHGIVIRCREHALLETFVREGSMPVVNALSDFLHPCQFYTDMFTLAERWNGGNVKKSGECLRGRKIVFIGDTACNMGNTFALGCVHLGMEIVLCGPAGYEPHAELYKQFEADGLKPNFTFTTDPEEAVKGADAVYTDVWVSMGMEEEKERRLREFRPYQVNERLMALAKKDAYFMHCLPAHIGEEVSEGVLRGPQSIIFDQAENRLHTQKAILAFLARENARR</sequence>
<evidence type="ECO:0000256" key="3">
    <source>
        <dbReference type="ARBA" id="ARBA00013007"/>
    </source>
</evidence>
<evidence type="ECO:0000256" key="5">
    <source>
        <dbReference type="ARBA" id="ARBA00048772"/>
    </source>
</evidence>
<evidence type="ECO:0000256" key="1">
    <source>
        <dbReference type="ARBA" id="ARBA00004975"/>
    </source>
</evidence>
<keyword evidence="4 6" id="KW-0808">Transferase</keyword>
<dbReference type="InterPro" id="IPR036901">
    <property type="entry name" value="Asp/Orn_carbamoylTrfase_sf"/>
</dbReference>
<evidence type="ECO:0000313" key="9">
    <source>
        <dbReference type="EMBL" id="HIV04074.1"/>
    </source>
</evidence>
<name>A0A9D1T157_9BACT</name>
<dbReference type="GO" id="GO:0019240">
    <property type="term" value="P:citrulline biosynthetic process"/>
    <property type="evidence" value="ECO:0007669"/>
    <property type="project" value="TreeGrafter"/>
</dbReference>
<evidence type="ECO:0000259" key="7">
    <source>
        <dbReference type="Pfam" id="PF00185"/>
    </source>
</evidence>
<dbReference type="InterPro" id="IPR024904">
    <property type="entry name" value="OTCase_ArgI"/>
</dbReference>
<evidence type="ECO:0000259" key="8">
    <source>
        <dbReference type="Pfam" id="PF02729"/>
    </source>
</evidence>
<reference evidence="9" key="1">
    <citation type="submission" date="2020-10" db="EMBL/GenBank/DDBJ databases">
        <authorList>
            <person name="Gilroy R."/>
        </authorList>
    </citation>
    <scope>NUCLEOTIDE SEQUENCE</scope>
    <source>
        <strain evidence="9">10669</strain>
    </source>
</reference>
<feature type="binding site" evidence="6">
    <location>
        <position position="78"/>
    </location>
    <ligand>
        <name>carbamoyl phosphate</name>
        <dbReference type="ChEBI" id="CHEBI:58228"/>
    </ligand>
</feature>